<organism evidence="2 3">
    <name type="scientific">Klenkia soli</name>
    <dbReference type="NCBI Taxonomy" id="1052260"/>
    <lineage>
        <taxon>Bacteria</taxon>
        <taxon>Bacillati</taxon>
        <taxon>Actinomycetota</taxon>
        <taxon>Actinomycetes</taxon>
        <taxon>Geodermatophilales</taxon>
        <taxon>Geodermatophilaceae</taxon>
        <taxon>Klenkia</taxon>
    </lineage>
</organism>
<dbReference type="Proteomes" id="UP000199088">
    <property type="component" value="Unassembled WGS sequence"/>
</dbReference>
<dbReference type="OrthoDB" id="3211351at2"/>
<reference evidence="3" key="1">
    <citation type="submission" date="2016-10" db="EMBL/GenBank/DDBJ databases">
        <authorList>
            <person name="Varghese N."/>
            <person name="Submissions S."/>
        </authorList>
    </citation>
    <scope>NUCLEOTIDE SEQUENCE [LARGE SCALE GENOMIC DNA]</scope>
    <source>
        <strain evidence="3">DSM 45843</strain>
    </source>
</reference>
<dbReference type="InterPro" id="IPR011990">
    <property type="entry name" value="TPR-like_helical_dom_sf"/>
</dbReference>
<name>A0A1H0Q676_9ACTN</name>
<feature type="compositionally biased region" description="Acidic residues" evidence="1">
    <location>
        <begin position="1"/>
        <end position="12"/>
    </location>
</feature>
<dbReference type="RefSeq" id="WP_091247015.1">
    <property type="nucleotide sequence ID" value="NZ_FNIR01000010.1"/>
</dbReference>
<evidence type="ECO:0000313" key="2">
    <source>
        <dbReference type="EMBL" id="SDP12206.1"/>
    </source>
</evidence>
<accession>A0A1H0Q676</accession>
<dbReference type="AlphaFoldDB" id="A0A1H0Q676"/>
<keyword evidence="3" id="KW-1185">Reference proteome</keyword>
<evidence type="ECO:0000256" key="1">
    <source>
        <dbReference type="SAM" id="MobiDB-lite"/>
    </source>
</evidence>
<evidence type="ECO:0000313" key="3">
    <source>
        <dbReference type="Proteomes" id="UP000199088"/>
    </source>
</evidence>
<evidence type="ECO:0008006" key="4">
    <source>
        <dbReference type="Google" id="ProtNLM"/>
    </source>
</evidence>
<protein>
    <recommendedName>
        <fullName evidence="4">Tetratricopeptide repeat-containing protein</fullName>
    </recommendedName>
</protein>
<dbReference type="STRING" id="1052260.SAMN05660199_03209"/>
<dbReference type="Gene3D" id="1.25.40.10">
    <property type="entry name" value="Tetratricopeptide repeat domain"/>
    <property type="match status" value="1"/>
</dbReference>
<gene>
    <name evidence="2" type="ORF">SAMN05660199_03209</name>
</gene>
<feature type="region of interest" description="Disordered" evidence="1">
    <location>
        <begin position="1"/>
        <end position="20"/>
    </location>
</feature>
<dbReference type="EMBL" id="FNIR01000010">
    <property type="protein sequence ID" value="SDP12206.1"/>
    <property type="molecule type" value="Genomic_DNA"/>
</dbReference>
<sequence length="176" mass="19060">MREPLTYDDLEATEGHRSPDAHRTLAESLLEWASVVHPDDEPSTAELLAEAGWHLDLAGDTDAAIAVFRRAAEAEGRPAVPDTRCSIAAVLLASGRPDEARAVADELRRTRPGVTDCTAMAEVFETADDLVQAARWTAIGLARVELATDDELDTGEVEQLLHTRSRIRTAQGLPPD</sequence>
<proteinExistence type="predicted"/>
<dbReference type="Pfam" id="PF14559">
    <property type="entry name" value="TPR_19"/>
    <property type="match status" value="1"/>
</dbReference>
<dbReference type="SUPFAM" id="SSF48452">
    <property type="entry name" value="TPR-like"/>
    <property type="match status" value="1"/>
</dbReference>